<dbReference type="SUPFAM" id="SSF50978">
    <property type="entry name" value="WD40 repeat-like"/>
    <property type="match status" value="1"/>
</dbReference>
<feature type="compositionally biased region" description="Basic residues" evidence="4">
    <location>
        <begin position="101"/>
        <end position="120"/>
    </location>
</feature>
<evidence type="ECO:0000313" key="5">
    <source>
        <dbReference type="EMBL" id="PQM41724.1"/>
    </source>
</evidence>
<dbReference type="OrthoDB" id="2161379at2759"/>
<dbReference type="Proteomes" id="UP000250321">
    <property type="component" value="Unassembled WGS sequence"/>
</dbReference>
<dbReference type="EMBL" id="PJQY01002923">
    <property type="protein sequence ID" value="PQM41724.1"/>
    <property type="molecule type" value="Genomic_DNA"/>
</dbReference>
<reference evidence="5 6" key="1">
    <citation type="submission" date="2018-02" db="EMBL/GenBank/DDBJ databases">
        <title>Draft genome of wild Prunus yedoensis var. nudiflora.</title>
        <authorList>
            <person name="Baek S."/>
            <person name="Kim J.-H."/>
            <person name="Choi K."/>
            <person name="Kim G.-B."/>
            <person name="Cho A."/>
            <person name="Jang H."/>
            <person name="Shin C.-H."/>
            <person name="Yu H.-J."/>
            <person name="Mun J.-H."/>
        </authorList>
    </citation>
    <scope>NUCLEOTIDE SEQUENCE [LARGE SCALE GENOMIC DNA]</scope>
    <source>
        <strain evidence="6">cv. Jeju island</strain>
        <tissue evidence="5">Leaf</tissue>
    </source>
</reference>
<dbReference type="PROSITE" id="PS50082">
    <property type="entry name" value="WD_REPEATS_2"/>
    <property type="match status" value="1"/>
</dbReference>
<proteinExistence type="predicted"/>
<dbReference type="PANTHER" id="PTHR45296">
    <property type="entry name" value="TRANSDUCIN/WD40 REPEAT-LIKE SUPERFAMILY PROTEIN"/>
    <property type="match status" value="1"/>
</dbReference>
<dbReference type="Pfam" id="PF00400">
    <property type="entry name" value="WD40"/>
    <property type="match status" value="2"/>
</dbReference>
<keyword evidence="6" id="KW-1185">Reference proteome</keyword>
<evidence type="ECO:0000256" key="1">
    <source>
        <dbReference type="ARBA" id="ARBA00022574"/>
    </source>
</evidence>
<evidence type="ECO:0000256" key="4">
    <source>
        <dbReference type="SAM" id="MobiDB-lite"/>
    </source>
</evidence>
<dbReference type="PANTHER" id="PTHR45296:SF1">
    <property type="entry name" value="TRANSDUCIN_WD40 REPEAT-LIKE SUPERFAMILY PROTEIN"/>
    <property type="match status" value="1"/>
</dbReference>
<dbReference type="InterPro" id="IPR019775">
    <property type="entry name" value="WD40_repeat_CS"/>
</dbReference>
<dbReference type="Gene3D" id="2.130.10.10">
    <property type="entry name" value="YVTN repeat-like/Quinoprotein amine dehydrogenase"/>
    <property type="match status" value="2"/>
</dbReference>
<evidence type="ECO:0000313" key="6">
    <source>
        <dbReference type="Proteomes" id="UP000250321"/>
    </source>
</evidence>
<name>A0A314UYV8_PRUYE</name>
<sequence>MDGSRVMEETMDSLWFFSNVFFSSRATILGPIEPVEEPVKEECSKPMSPIAQNQQKNSPPEAQMSVPLCPKCEEPESLKLDMEVVEYYYSPSPRSTEKEKSRRRRRRSKRSVQQQRHRRKILGELDELGLDDHVKEVISGSWSSSNWMVEGNCGYNQQCQNNTMPSISDNMAMKEHLKSWAYAVACTTKTKRVRKGEGGDDGPKTKAAEGPQGHCHVLHRSVATPGLVATAGEDGCVCWFDMRCKDVIDIMEVGEEPVSSLCFRPGNENMIFVSSEKQVKSFDVRLGSSCSWKPLESYDYNKEEINQIACNSKSSFLAATDDGGEIKIIDICQKRIYKTLRAGHTSICSSVQFLPWRPWEVITGGLDSKLVMWDFSKGRPNKIMNFGLSDVNNGDGKEQCFNPAFVHAIAVPEIDMLDKSDKKGSQSRSKEKEIPDQNGWKRLHLDYSSGGHTAAVSCVAFSLFGDRGRFIISGGNDKLVKVWDWTKCLDAGQTISSSDLLHLNINLSKKVNWLCTTPADMENLVVCDTTKVVKVYSVA</sequence>
<dbReference type="InterPro" id="IPR001680">
    <property type="entry name" value="WD40_rpt"/>
</dbReference>
<dbReference type="SMART" id="SM00320">
    <property type="entry name" value="WD40"/>
    <property type="match status" value="6"/>
</dbReference>
<feature type="region of interest" description="Disordered" evidence="4">
    <location>
        <begin position="91"/>
        <end position="120"/>
    </location>
</feature>
<keyword evidence="1 3" id="KW-0853">WD repeat</keyword>
<feature type="compositionally biased region" description="Polar residues" evidence="4">
    <location>
        <begin position="50"/>
        <end position="60"/>
    </location>
</feature>
<gene>
    <name evidence="5" type="ORF">Pyn_12578</name>
</gene>
<dbReference type="STRING" id="2094558.A0A314UYV8"/>
<protein>
    <submittedName>
        <fullName evidence="5">WD repeat-containing protein 53</fullName>
    </submittedName>
</protein>
<dbReference type="PROSITE" id="PS00678">
    <property type="entry name" value="WD_REPEATS_1"/>
    <property type="match status" value="1"/>
</dbReference>
<dbReference type="AlphaFoldDB" id="A0A314UYV8"/>
<comment type="caution">
    <text evidence="5">The sequence shown here is derived from an EMBL/GenBank/DDBJ whole genome shotgun (WGS) entry which is preliminary data.</text>
</comment>
<keyword evidence="2" id="KW-0677">Repeat</keyword>
<dbReference type="InterPro" id="IPR015943">
    <property type="entry name" value="WD40/YVTN_repeat-like_dom_sf"/>
</dbReference>
<feature type="repeat" description="WD" evidence="3">
    <location>
        <begin position="449"/>
        <end position="484"/>
    </location>
</feature>
<evidence type="ECO:0000256" key="2">
    <source>
        <dbReference type="ARBA" id="ARBA00022737"/>
    </source>
</evidence>
<dbReference type="PROSITE" id="PS50294">
    <property type="entry name" value="WD_REPEATS_REGION"/>
    <property type="match status" value="1"/>
</dbReference>
<accession>A0A314UYV8</accession>
<feature type="region of interest" description="Disordered" evidence="4">
    <location>
        <begin position="44"/>
        <end position="65"/>
    </location>
</feature>
<evidence type="ECO:0000256" key="3">
    <source>
        <dbReference type="PROSITE-ProRule" id="PRU00221"/>
    </source>
</evidence>
<organism evidence="5 6">
    <name type="scientific">Prunus yedoensis var. nudiflora</name>
    <dbReference type="NCBI Taxonomy" id="2094558"/>
    <lineage>
        <taxon>Eukaryota</taxon>
        <taxon>Viridiplantae</taxon>
        <taxon>Streptophyta</taxon>
        <taxon>Embryophyta</taxon>
        <taxon>Tracheophyta</taxon>
        <taxon>Spermatophyta</taxon>
        <taxon>Magnoliopsida</taxon>
        <taxon>eudicotyledons</taxon>
        <taxon>Gunneridae</taxon>
        <taxon>Pentapetalae</taxon>
        <taxon>rosids</taxon>
        <taxon>fabids</taxon>
        <taxon>Rosales</taxon>
        <taxon>Rosaceae</taxon>
        <taxon>Amygdaloideae</taxon>
        <taxon>Amygdaleae</taxon>
        <taxon>Prunus</taxon>
    </lineage>
</organism>
<dbReference type="InterPro" id="IPR036322">
    <property type="entry name" value="WD40_repeat_dom_sf"/>
</dbReference>